<dbReference type="Pfam" id="PF08240">
    <property type="entry name" value="ADH_N"/>
    <property type="match status" value="1"/>
</dbReference>
<dbReference type="SUPFAM" id="SSF51735">
    <property type="entry name" value="NAD(P)-binding Rossmann-fold domains"/>
    <property type="match status" value="1"/>
</dbReference>
<feature type="compositionally biased region" description="Basic and acidic residues" evidence="1">
    <location>
        <begin position="811"/>
        <end position="820"/>
    </location>
</feature>
<reference evidence="3" key="1">
    <citation type="submission" date="2023-03" db="EMBL/GenBank/DDBJ databases">
        <title>Mating type loci evolution in Malassezia.</title>
        <authorList>
            <person name="Coelho M.A."/>
        </authorList>
    </citation>
    <scope>NUCLEOTIDE SEQUENCE</scope>
    <source>
        <strain evidence="3">CBS 11721</strain>
    </source>
</reference>
<dbReference type="InterPro" id="IPR036291">
    <property type="entry name" value="NAD(P)-bd_dom_sf"/>
</dbReference>
<accession>A0AAF0ETP4</accession>
<organism evidence="3 4">
    <name type="scientific">Malassezia cuniculi</name>
    <dbReference type="NCBI Taxonomy" id="948313"/>
    <lineage>
        <taxon>Eukaryota</taxon>
        <taxon>Fungi</taxon>
        <taxon>Dikarya</taxon>
        <taxon>Basidiomycota</taxon>
        <taxon>Ustilaginomycotina</taxon>
        <taxon>Malasseziomycetes</taxon>
        <taxon>Malasseziales</taxon>
        <taxon>Malasseziaceae</taxon>
        <taxon>Malassezia</taxon>
    </lineage>
</organism>
<feature type="region of interest" description="Disordered" evidence="1">
    <location>
        <begin position="1"/>
        <end position="50"/>
    </location>
</feature>
<gene>
    <name evidence="3" type="ORF">MCUN1_003568</name>
</gene>
<feature type="region of interest" description="Disordered" evidence="1">
    <location>
        <begin position="449"/>
        <end position="473"/>
    </location>
</feature>
<feature type="region of interest" description="Disordered" evidence="1">
    <location>
        <begin position="956"/>
        <end position="1026"/>
    </location>
</feature>
<dbReference type="InterPro" id="IPR000938">
    <property type="entry name" value="CAP-Gly_domain"/>
</dbReference>
<dbReference type="GO" id="GO:0016491">
    <property type="term" value="F:oxidoreductase activity"/>
    <property type="evidence" value="ECO:0007669"/>
    <property type="project" value="InterPro"/>
</dbReference>
<feature type="region of interest" description="Disordered" evidence="1">
    <location>
        <begin position="692"/>
        <end position="876"/>
    </location>
</feature>
<dbReference type="Gene3D" id="2.30.30.190">
    <property type="entry name" value="CAP Gly-rich-like domain"/>
    <property type="match status" value="1"/>
</dbReference>
<dbReference type="EMBL" id="CP119881">
    <property type="protein sequence ID" value="WFD36681.1"/>
    <property type="molecule type" value="Genomic_DNA"/>
</dbReference>
<feature type="region of interest" description="Disordered" evidence="1">
    <location>
        <begin position="1314"/>
        <end position="1350"/>
    </location>
</feature>
<feature type="compositionally biased region" description="Polar residues" evidence="1">
    <location>
        <begin position="14"/>
        <end position="29"/>
    </location>
</feature>
<dbReference type="PANTHER" id="PTHR11695">
    <property type="entry name" value="ALCOHOL DEHYDROGENASE RELATED"/>
    <property type="match status" value="1"/>
</dbReference>
<dbReference type="PANTHER" id="PTHR11695:SF294">
    <property type="entry name" value="RETICULON-4-INTERACTING PROTEIN 1, MITOCHONDRIAL"/>
    <property type="match status" value="1"/>
</dbReference>
<dbReference type="SUPFAM" id="SSF52058">
    <property type="entry name" value="L domain-like"/>
    <property type="match status" value="1"/>
</dbReference>
<evidence type="ECO:0000313" key="4">
    <source>
        <dbReference type="Proteomes" id="UP001219933"/>
    </source>
</evidence>
<dbReference type="Pfam" id="PF01302">
    <property type="entry name" value="CAP_GLY"/>
    <property type="match status" value="1"/>
</dbReference>
<keyword evidence="4" id="KW-1185">Reference proteome</keyword>
<dbReference type="SUPFAM" id="SSF74924">
    <property type="entry name" value="Cap-Gly domain"/>
    <property type="match status" value="1"/>
</dbReference>
<feature type="region of interest" description="Disordered" evidence="1">
    <location>
        <begin position="911"/>
        <end position="937"/>
    </location>
</feature>
<feature type="compositionally biased region" description="Pro residues" evidence="1">
    <location>
        <begin position="328"/>
        <end position="344"/>
    </location>
</feature>
<feature type="compositionally biased region" description="Polar residues" evidence="1">
    <location>
        <begin position="398"/>
        <end position="408"/>
    </location>
</feature>
<dbReference type="SUPFAM" id="SSF50129">
    <property type="entry name" value="GroES-like"/>
    <property type="match status" value="1"/>
</dbReference>
<dbReference type="GO" id="GO:0005739">
    <property type="term" value="C:mitochondrion"/>
    <property type="evidence" value="ECO:0007669"/>
    <property type="project" value="TreeGrafter"/>
</dbReference>
<feature type="compositionally biased region" description="Polar residues" evidence="1">
    <location>
        <begin position="152"/>
        <end position="161"/>
    </location>
</feature>
<dbReference type="InterPro" id="IPR011032">
    <property type="entry name" value="GroES-like_sf"/>
</dbReference>
<dbReference type="InterPro" id="IPR032675">
    <property type="entry name" value="LRR_dom_sf"/>
</dbReference>
<feature type="compositionally biased region" description="Polar residues" evidence="1">
    <location>
        <begin position="827"/>
        <end position="845"/>
    </location>
</feature>
<proteinExistence type="predicted"/>
<dbReference type="InterPro" id="IPR036859">
    <property type="entry name" value="CAP-Gly_dom_sf"/>
</dbReference>
<feature type="region of interest" description="Disordered" evidence="1">
    <location>
        <begin position="300"/>
        <end position="408"/>
    </location>
</feature>
<dbReference type="InterPro" id="IPR013154">
    <property type="entry name" value="ADH-like_N"/>
</dbReference>
<feature type="domain" description="CAP-Gly" evidence="2">
    <location>
        <begin position="1790"/>
        <end position="1824"/>
    </location>
</feature>
<protein>
    <recommendedName>
        <fullName evidence="2">CAP-Gly domain-containing protein</fullName>
    </recommendedName>
</protein>
<dbReference type="SMART" id="SM00829">
    <property type="entry name" value="PKS_ER"/>
    <property type="match status" value="1"/>
</dbReference>
<dbReference type="Gene3D" id="3.80.10.10">
    <property type="entry name" value="Ribonuclease Inhibitor"/>
    <property type="match status" value="1"/>
</dbReference>
<evidence type="ECO:0000259" key="2">
    <source>
        <dbReference type="PROSITE" id="PS50245"/>
    </source>
</evidence>
<dbReference type="Gene3D" id="3.90.180.10">
    <property type="entry name" value="Medium-chain alcohol dehydrogenases, catalytic domain"/>
    <property type="match status" value="1"/>
</dbReference>
<feature type="compositionally biased region" description="Polar residues" evidence="1">
    <location>
        <begin position="229"/>
        <end position="250"/>
    </location>
</feature>
<feature type="compositionally biased region" description="Polar residues" evidence="1">
    <location>
        <begin position="184"/>
        <end position="193"/>
    </location>
</feature>
<name>A0AAF0ETP4_9BASI</name>
<dbReference type="Gene3D" id="3.40.50.720">
    <property type="entry name" value="NAD(P)-binding Rossmann-like Domain"/>
    <property type="match status" value="1"/>
</dbReference>
<dbReference type="PROSITE" id="PS00845">
    <property type="entry name" value="CAP_GLY_1"/>
    <property type="match status" value="1"/>
</dbReference>
<feature type="compositionally biased region" description="Polar residues" evidence="1">
    <location>
        <begin position="1017"/>
        <end position="1026"/>
    </location>
</feature>
<feature type="compositionally biased region" description="Basic and acidic residues" evidence="1">
    <location>
        <begin position="856"/>
        <end position="867"/>
    </location>
</feature>
<dbReference type="SMART" id="SM01052">
    <property type="entry name" value="CAP_GLY"/>
    <property type="match status" value="1"/>
</dbReference>
<dbReference type="InterPro" id="IPR050700">
    <property type="entry name" value="YIM1/Zinc_Alcohol_DH_Fams"/>
</dbReference>
<feature type="compositionally biased region" description="Low complexity" evidence="1">
    <location>
        <begin position="194"/>
        <end position="210"/>
    </location>
</feature>
<dbReference type="Proteomes" id="UP001219933">
    <property type="component" value="Chromosome 5"/>
</dbReference>
<feature type="region of interest" description="Disordered" evidence="1">
    <location>
        <begin position="1417"/>
        <end position="1448"/>
    </location>
</feature>
<feature type="compositionally biased region" description="Low complexity" evidence="1">
    <location>
        <begin position="695"/>
        <end position="810"/>
    </location>
</feature>
<sequence length="2206" mass="239153">MPKATFLDSILGRPSQSYASPSGGRSYSSEWDAPSDLPTARPSGSLLNAPLSYGRARSAAGSEAGSTASYSRVTHSKSYREQLQNIGSPDHIADAAPNSFTHWWENRNMTSNGATFSEPGDSMTERWRREFAGKKQGARSEFGDSSSFVSSQRKYASSSTGGVAPLGSAPQSLGEHARRAASKPVSSGSRHNQSLTTTTIGSSSSSPATRSSDEWHAFMKVRETPGKDASSSFTTAVSPSASNSQFPSTSQFLAAVTEEDESQASINVVRPQEEFAPLKLGSLKPGMLSRDHSLRQMMARQEPYDGSRHRDQHARMPPMPRNRGADVPPMPAMPPPMPQGPSPVLPNAAKFQQLPQTDSEPLFVDKVPEPPREAPPVPVEKPSVPTGSYTPKKLHGQPTWSASVFTNTPHNAVQPAARSFETPKNESIHAGLAFEGGLGPSLSSMLGSYLNKSETRSEAHTESPLPPLPKHDEQYYAPHATRAAPPVPNVPPVQFDDSPVKNRISVGSANDTIFTHVLDSSTAPWLDHISQIGHYNVSELHMPTSDPDEQAYDAVMPTTPGATMNSLYSSATTTPSRLLDRPRFRGARPTELGGVAIAQGRLSASQPSHHGVSGAESIPPVPPLPPLPPMPAMFSQDVPAEHVTLGHYETESREERDKYDSQAYEQQYEQHGEPHHVYEQRAETPLQYEHHVEPQQEYEQQAESQQEYEQQAESQQEYAQGESQEQYAQQPQEQQGYEQQQAYEQQPYEPQQGYDQQPHETQQAYEQQQYEPQQGYDQQPYEAQQPYEQQPYESQHYEPQQGYEQQPYEPQQEHHAEPQHAYEQQPYEPQQGNEQQLYEAQQGYEQQAHEQAAPSHPEESQNPDESRVSAADSEQGIIRRSQMLALNFDFGNDSQGIPASKSLADTLSAPARPSFLEKSPDVTEKLAPPVPASTALTPPVQTASALTYLQAATTPPRGQAISIDAYSPSPRRTWAPPAEQPVVTERPPALLSVPQGGIGVDGPHVADEKPADVPEAQEQQVYPTKQNEAEELSALAPPLLPSQIDPHVAYGTMSQPVTPNAPPQPRGEIREAMPPIAYPQSPYSYQGTPYQGTPYQGTPYQGTPYQGTPYQGTPYQTTPYSARSHTIPHAVSMPAFAVPHNGIPQMPSVPSLPTHAANIIASHKANLAAMPPPPIVPPAMQPPRAMSPISRAVTPNGYSRSPSHGPVSPAVSPGISPLMSPVAPPRSPVDAFEPPRAQMIMSPMEREQQARAQALEMHQFGRGPSSPDSAHFPRKLSIPRSMSRPTSPLGMSEMAASTGALSAMSMPVRGAPRRVRQFPGAPLDDETKSTMSGRRPMSPLGVHEPSVSASTSALSPSASVAMRSAPLGASANQVVSLADENRTEITSTSLQPRAPLKSDEVVLGSSTMSTVAIVSGTVPSNRSSMGRRLSVDSRRRRSSDAVKATAERPSARVALMTHATPPRKVGSTQVIVQVIAAAIDAIDRAIVREKIQSDGSYGFVPGRSFCGRIVEIGRDVNRLKMGEVVFGLQDARRSGALAEYITIDQDLLVSAPDERLSTEEIAALPSTGIMGHQIVQSHCITLPRGSRILILNAHDGVGLLTMQEARRLGLIIVAQVPPGVPDGATVCRANGANEVVTGDPLWAINLLHESSFSLVVDTIGGRQIYDSCRRIITNNGQFVTSVGDAEVNTSAYRSHMRSLRRAFVKKDRKSIGYELVSIEGLDTRLALEAIRVAALKGIIRPRIQSILSLEDAPRVFDSDPSGAEPGVARVRHGVDRGTVRYVGPLDGDEVWFGIEWDTPRGKHDGVAKGVRYFSCAPMHGSFVRASTQLITGSTFSDALGEKYGSGRAATASLKTVSLTGVVPPPALPDASAVDVATAGDDDIASLFPELRSVDLSRSLVSTWSEAASIASKLRLSELLLHDTRLEYAPSVQLPALKLLGLNAAITWESFALIAPTIPALTHLEIAGNHITDLQPVDLAHLKSINLGSNLLDSWPQVCESLGKLPHLERLVLTDNHLRTIPQPPIHHTYFPSLKYISLIGNPVQGWSDLEALEQWVHGELQLSIGRGSFLEHVNERTARAEAIGRLGKLVELNHTHITPLERTEAERYYVHLARDRPQDTRVAHLATVHEISLAPPSKPATLEQKMISVRVAPLAREPEADDAAGILAGEHARLQLLRTMPLRLATRRVAAACGASPSEAQGASIR</sequence>
<feature type="region of interest" description="Disordered" evidence="1">
    <location>
        <begin position="131"/>
        <end position="250"/>
    </location>
</feature>
<dbReference type="PROSITE" id="PS50245">
    <property type="entry name" value="CAP_GLY_2"/>
    <property type="match status" value="1"/>
</dbReference>
<evidence type="ECO:0000313" key="3">
    <source>
        <dbReference type="EMBL" id="WFD36681.1"/>
    </source>
</evidence>
<dbReference type="InterPro" id="IPR020843">
    <property type="entry name" value="ER"/>
</dbReference>
<feature type="compositionally biased region" description="Basic and acidic residues" evidence="1">
    <location>
        <begin position="211"/>
        <end position="226"/>
    </location>
</feature>
<evidence type="ECO:0000256" key="1">
    <source>
        <dbReference type="SAM" id="MobiDB-lite"/>
    </source>
</evidence>